<proteinExistence type="predicted"/>
<name>A0ACC0WTY5_9STRA</name>
<gene>
    <name evidence="1" type="ORF">PsorP6_001804</name>
</gene>
<evidence type="ECO:0000313" key="2">
    <source>
        <dbReference type="Proteomes" id="UP001163321"/>
    </source>
</evidence>
<dbReference type="Proteomes" id="UP001163321">
    <property type="component" value="Chromosome 1"/>
</dbReference>
<reference evidence="1 2" key="1">
    <citation type="journal article" date="2022" name="bioRxiv">
        <title>The genome of the oomycete Peronosclerospora sorghi, a cosmopolitan pathogen of maize and sorghum, is inflated with dispersed pseudogenes.</title>
        <authorList>
            <person name="Fletcher K."/>
            <person name="Martin F."/>
            <person name="Isakeit T."/>
            <person name="Cavanaugh K."/>
            <person name="Magill C."/>
            <person name="Michelmore R."/>
        </authorList>
    </citation>
    <scope>NUCLEOTIDE SEQUENCE [LARGE SCALE GENOMIC DNA]</scope>
    <source>
        <strain evidence="1">P6</strain>
    </source>
</reference>
<protein>
    <submittedName>
        <fullName evidence="1">Uncharacterized protein</fullName>
    </submittedName>
</protein>
<organism evidence="1 2">
    <name type="scientific">Peronosclerospora sorghi</name>
    <dbReference type="NCBI Taxonomy" id="230839"/>
    <lineage>
        <taxon>Eukaryota</taxon>
        <taxon>Sar</taxon>
        <taxon>Stramenopiles</taxon>
        <taxon>Oomycota</taxon>
        <taxon>Peronosporomycetes</taxon>
        <taxon>Peronosporales</taxon>
        <taxon>Peronosporaceae</taxon>
        <taxon>Peronosclerospora</taxon>
    </lineage>
</organism>
<evidence type="ECO:0000313" key="1">
    <source>
        <dbReference type="EMBL" id="KAI9921333.1"/>
    </source>
</evidence>
<comment type="caution">
    <text evidence="1">The sequence shown here is derived from an EMBL/GenBank/DDBJ whole genome shotgun (WGS) entry which is preliminary data.</text>
</comment>
<accession>A0ACC0WTY5</accession>
<dbReference type="EMBL" id="CM047580">
    <property type="protein sequence ID" value="KAI9921333.1"/>
    <property type="molecule type" value="Genomic_DNA"/>
</dbReference>
<sequence>MLRLRHLRAVPTRLVLAPSRPMSSLPSFATVDPAFSGQHPAHGFNLVQGKWTTTARTETIVDPLNGEPFLAMPLTQQHELAPFIESMTTCPKHGLHNPLKHVERYVLYGEVCAKAGALFRDEHVADYFARLVQRTSPKSYAQARQEVTVTGKFLENFSGDQVRFLARSFGVPGDHRGQTSHGYRWPYGPVALITPFNFPIEIPVLQMMGALFMGNKVLLKVDSKVSIVMQETLRLLHACGMPVTDVDFIHTDGAVMNELLLQIQPRNTLFTGSQAVAEKLAKDLNGRIKLEDAGFDWKVLGPDVRDFDYVAWTSDQDAYACSGQKCSAQSVLFMHKKWMEAGLEQKLAALAARRKLSDLTIGPVLSVTTKRMLDHAAAVLAIPGARVAFGAQELENHSIPERYGAIQPTALFVPLAEFLKPEHFDLVTTEIFGPFQILTEYDDHELPSVLEALERMSAHLTAAVVSNDQEFTNKVLAATVNGTTYSGIRARTTGAPQNHWFGPAGDPCAGGIGTPEAIQLVWSCHREIIHDVGPVPDGWTIPEAT</sequence>
<keyword evidence="2" id="KW-1185">Reference proteome</keyword>